<dbReference type="GO" id="GO:0015276">
    <property type="term" value="F:ligand-gated monoatomic ion channel activity"/>
    <property type="evidence" value="ECO:0007669"/>
    <property type="project" value="InterPro"/>
</dbReference>
<dbReference type="OrthoDB" id="5984008at2759"/>
<keyword evidence="3 18" id="KW-0812">Transmembrane</keyword>
<feature type="disulfide bond" evidence="17">
    <location>
        <begin position="741"/>
        <end position="798"/>
    </location>
</feature>
<dbReference type="FunFam" id="3.40.190.10:FF:000060">
    <property type="entry name" value="Glutamate receptor ionotropic, kainate 1"/>
    <property type="match status" value="1"/>
</dbReference>
<keyword evidence="1" id="KW-0813">Transport</keyword>
<name>A0A9D4S3G9_DREPO</name>
<organism evidence="22 23">
    <name type="scientific">Dreissena polymorpha</name>
    <name type="common">Zebra mussel</name>
    <name type="synonym">Mytilus polymorpha</name>
    <dbReference type="NCBI Taxonomy" id="45954"/>
    <lineage>
        <taxon>Eukaryota</taxon>
        <taxon>Metazoa</taxon>
        <taxon>Spiralia</taxon>
        <taxon>Lophotrochozoa</taxon>
        <taxon>Mollusca</taxon>
        <taxon>Bivalvia</taxon>
        <taxon>Autobranchia</taxon>
        <taxon>Heteroconchia</taxon>
        <taxon>Euheterodonta</taxon>
        <taxon>Imparidentia</taxon>
        <taxon>Neoheterodontei</taxon>
        <taxon>Myida</taxon>
        <taxon>Dreissenoidea</taxon>
        <taxon>Dreissenidae</taxon>
        <taxon>Dreissena</taxon>
    </lineage>
</organism>
<evidence type="ECO:0000256" key="8">
    <source>
        <dbReference type="ARBA" id="ARBA00023136"/>
    </source>
</evidence>
<keyword evidence="6" id="KW-0770">Synapse</keyword>
<dbReference type="Gene3D" id="1.10.287.70">
    <property type="match status" value="1"/>
</dbReference>
<feature type="domain" description="Ionotropic glutamate receptor L-glutamate and glycine-binding" evidence="21">
    <location>
        <begin position="433"/>
        <end position="494"/>
    </location>
</feature>
<evidence type="ECO:0000256" key="4">
    <source>
        <dbReference type="ARBA" id="ARBA00022729"/>
    </source>
</evidence>
<feature type="transmembrane region" description="Helical" evidence="18">
    <location>
        <begin position="554"/>
        <end position="573"/>
    </location>
</feature>
<accession>A0A9D4S3G9</accession>
<keyword evidence="13" id="KW-0407">Ion channel</keyword>
<dbReference type="GO" id="GO:0045211">
    <property type="term" value="C:postsynaptic membrane"/>
    <property type="evidence" value="ECO:0007669"/>
    <property type="project" value="UniProtKB-SubCell"/>
</dbReference>
<evidence type="ECO:0000259" key="21">
    <source>
        <dbReference type="SMART" id="SM00918"/>
    </source>
</evidence>
<feature type="chain" id="PRO_5039503549" description="Glutamate receptor ionotropic, kainate 2" evidence="19">
    <location>
        <begin position="27"/>
        <end position="906"/>
    </location>
</feature>
<dbReference type="SMART" id="SM00079">
    <property type="entry name" value="PBPe"/>
    <property type="match status" value="1"/>
</dbReference>
<feature type="transmembrane region" description="Helical" evidence="18">
    <location>
        <begin position="815"/>
        <end position="839"/>
    </location>
</feature>
<proteinExistence type="predicted"/>
<keyword evidence="5 18" id="KW-1133">Transmembrane helix</keyword>
<dbReference type="InterPro" id="IPR028082">
    <property type="entry name" value="Peripla_BP_I"/>
</dbReference>
<comment type="caution">
    <text evidence="22">The sequence shown here is derived from an EMBL/GenBank/DDBJ whole genome shotgun (WGS) entry which is preliminary data.</text>
</comment>
<dbReference type="GO" id="GO:0038023">
    <property type="term" value="F:signaling receptor activity"/>
    <property type="evidence" value="ECO:0007669"/>
    <property type="project" value="InterPro"/>
</dbReference>
<dbReference type="FunFam" id="3.40.190.10:FF:000024">
    <property type="entry name" value="Glutamate receptor, ionotropic, delta 1"/>
    <property type="match status" value="1"/>
</dbReference>
<reference evidence="22" key="1">
    <citation type="journal article" date="2019" name="bioRxiv">
        <title>The Genome of the Zebra Mussel, Dreissena polymorpha: A Resource for Invasive Species Research.</title>
        <authorList>
            <person name="McCartney M.A."/>
            <person name="Auch B."/>
            <person name="Kono T."/>
            <person name="Mallez S."/>
            <person name="Zhang Y."/>
            <person name="Obille A."/>
            <person name="Becker A."/>
            <person name="Abrahante J.E."/>
            <person name="Garbe J."/>
            <person name="Badalamenti J.P."/>
            <person name="Herman A."/>
            <person name="Mangelson H."/>
            <person name="Liachko I."/>
            <person name="Sullivan S."/>
            <person name="Sone E.D."/>
            <person name="Koren S."/>
            <person name="Silverstein K.A.T."/>
            <person name="Beckman K.B."/>
            <person name="Gohl D.M."/>
        </authorList>
    </citation>
    <scope>NUCLEOTIDE SEQUENCE</scope>
    <source>
        <strain evidence="22">Duluth1</strain>
        <tissue evidence="22">Whole animal</tissue>
    </source>
</reference>
<keyword evidence="4 19" id="KW-0732">Signal</keyword>
<dbReference type="SUPFAM" id="SSF53850">
    <property type="entry name" value="Periplasmic binding protein-like II"/>
    <property type="match status" value="1"/>
</dbReference>
<feature type="binding site" evidence="15">
    <location>
        <position position="681"/>
    </location>
    <ligand>
        <name>L-glutamate</name>
        <dbReference type="ChEBI" id="CHEBI:29985"/>
    </ligand>
</feature>
<dbReference type="EMBL" id="JAIWYP010000001">
    <property type="protein sequence ID" value="KAH3889063.1"/>
    <property type="molecule type" value="Genomic_DNA"/>
</dbReference>
<feature type="site" description="Crucial to convey clamshell closure to channel opening" evidence="16">
    <location>
        <position position="659"/>
    </location>
</feature>
<keyword evidence="10" id="KW-0325">Glycoprotein</keyword>
<feature type="binding site" evidence="15">
    <location>
        <position position="729"/>
    </location>
    <ligand>
        <name>L-glutamate</name>
        <dbReference type="ChEBI" id="CHEBI:29985"/>
    </ligand>
</feature>
<dbReference type="SMART" id="SM00918">
    <property type="entry name" value="Lig_chan-Glu_bd"/>
    <property type="match status" value="1"/>
</dbReference>
<dbReference type="PANTHER" id="PTHR18966">
    <property type="entry name" value="IONOTROPIC GLUTAMATE RECEPTOR"/>
    <property type="match status" value="1"/>
</dbReference>
<dbReference type="Pfam" id="PF10613">
    <property type="entry name" value="Lig_chan-Glu_bd"/>
    <property type="match status" value="1"/>
</dbReference>
<dbReference type="InterPro" id="IPR001320">
    <property type="entry name" value="Iontro_rcpt_C"/>
</dbReference>
<dbReference type="Proteomes" id="UP000828390">
    <property type="component" value="Unassembled WGS sequence"/>
</dbReference>
<reference evidence="22" key="2">
    <citation type="submission" date="2020-11" db="EMBL/GenBank/DDBJ databases">
        <authorList>
            <person name="McCartney M.A."/>
            <person name="Auch B."/>
            <person name="Kono T."/>
            <person name="Mallez S."/>
            <person name="Becker A."/>
            <person name="Gohl D.M."/>
            <person name="Silverstein K.A.T."/>
            <person name="Koren S."/>
            <person name="Bechman K.B."/>
            <person name="Herman A."/>
            <person name="Abrahante J.E."/>
            <person name="Garbe J."/>
        </authorList>
    </citation>
    <scope>NUCLEOTIDE SEQUENCE</scope>
    <source>
        <strain evidence="22">Duluth1</strain>
        <tissue evidence="22">Whole animal</tissue>
    </source>
</reference>
<keyword evidence="11" id="KW-0628">Postsynaptic cell membrane</keyword>
<evidence type="ECO:0000256" key="12">
    <source>
        <dbReference type="ARBA" id="ARBA00023286"/>
    </source>
</evidence>
<dbReference type="FunFam" id="1.10.287.70:FF:000010">
    <property type="entry name" value="Putative glutamate receptor ionotropic kainate 1"/>
    <property type="match status" value="1"/>
</dbReference>
<feature type="transmembrane region" description="Helical" evidence="18">
    <location>
        <begin position="630"/>
        <end position="652"/>
    </location>
</feature>
<evidence type="ECO:0000313" key="23">
    <source>
        <dbReference type="Proteomes" id="UP000828390"/>
    </source>
</evidence>
<evidence type="ECO:0000256" key="10">
    <source>
        <dbReference type="ARBA" id="ARBA00023180"/>
    </source>
</evidence>
<feature type="domain" description="Ionotropic glutamate receptor C-terminal" evidence="20">
    <location>
        <begin position="423"/>
        <end position="792"/>
    </location>
</feature>
<evidence type="ECO:0000256" key="18">
    <source>
        <dbReference type="SAM" id="Phobius"/>
    </source>
</evidence>
<keyword evidence="12" id="KW-1071">Ligand-gated ion channel</keyword>
<feature type="signal peptide" evidence="19">
    <location>
        <begin position="1"/>
        <end position="26"/>
    </location>
</feature>
<gene>
    <name evidence="22" type="ORF">DPMN_013111</name>
</gene>
<dbReference type="InterPro" id="IPR001508">
    <property type="entry name" value="Iono_Glu_rcpt_met"/>
</dbReference>
<evidence type="ECO:0000256" key="19">
    <source>
        <dbReference type="SAM" id="SignalP"/>
    </source>
</evidence>
<dbReference type="Gene3D" id="3.40.190.10">
    <property type="entry name" value="Periplasmic binding protein-like II"/>
    <property type="match status" value="2"/>
</dbReference>
<keyword evidence="17" id="KW-1015">Disulfide bond</keyword>
<evidence type="ECO:0000256" key="3">
    <source>
        <dbReference type="ARBA" id="ARBA00022692"/>
    </source>
</evidence>
<evidence type="ECO:0000259" key="20">
    <source>
        <dbReference type="SMART" id="SM00079"/>
    </source>
</evidence>
<evidence type="ECO:0008006" key="24">
    <source>
        <dbReference type="Google" id="ProtNLM"/>
    </source>
</evidence>
<evidence type="ECO:0000256" key="2">
    <source>
        <dbReference type="ARBA" id="ARBA00022475"/>
    </source>
</evidence>
<dbReference type="SUPFAM" id="SSF81324">
    <property type="entry name" value="Voltage-gated potassium channels"/>
    <property type="match status" value="1"/>
</dbReference>
<dbReference type="CDD" id="cd06382">
    <property type="entry name" value="PBP1_iGluR_Kainate"/>
    <property type="match status" value="1"/>
</dbReference>
<evidence type="ECO:0000256" key="7">
    <source>
        <dbReference type="ARBA" id="ARBA00023065"/>
    </source>
</evidence>
<dbReference type="InterPro" id="IPR015683">
    <property type="entry name" value="Ionotropic_Glu_rcpt"/>
</dbReference>
<feature type="binding site" evidence="15">
    <location>
        <position position="509"/>
    </location>
    <ligand>
        <name>L-glutamate</name>
        <dbReference type="ChEBI" id="CHEBI:29985"/>
    </ligand>
</feature>
<sequence>MADRTSRRNILWLLVSLWALFRTNEALKTEHFRVVGLFEPEEKAQKLAFTNAIETLNLNTPVTSSNMVVYFAPEVQPNDSFEANKEVCRQMKEGIAAVFGPVSRIPRAHVQSICQAFEIPHLNAQWDPRESLDYFTISLYPDNGILSTASAELIRHWNWKQFTVIYENDDGLLRLQEVLKATKGNDNKLTVRRLESKTSGYIGMFKDLKAKGEYHVVVDCDVNKIGTFLHEALKVNMLSEYYHYHFTTLDLGMVDLEDYKYSGANITAMRLIDPNRPQVVEVMTAWSYLEANMQESPLLGKKYLKTEVALVYDAVILFFKSLAELTNSQNDVKTKSLNCNKRDGWEMGSSLLNFMKSLEFEGLSGKVRYKSDNKRSDISLDVVELSQAGLKKVGNWDPTNGVNISASFKEKFTADASKLKNMTLRVVTVYEDPYLMRKEGPDGKFFHEGFMIDLLDLIKERLGFNYTVYQVADAAFGREVSPGVWDGMVGDLMKRDPKGKADIAAAGYTITYEREKVVDFTKPFLNLGITIVYKKPTKAPPELFSFLSPLSINVWIYMMAAYLCVSFMLFVIARFSPYEWTNPHPCNEDSDLVENQFTILNSLWFTIGSLMQQGCEIAPRAISTRMVACIWWFFTLIMISSYTANLAAFLTVERMISDIESVEDLAKQQKIPYGVQANGSTRTFFETSTEPTFQKMWSFMKAHPDAAFVSNSKEGIQRVKTSNYAYIAESTTIDYQVQRNCELTQVGGLLDSKGYGLAFPKDSPWTDLISREVIYFQENQEISKLYTKWWKEKSGGKCDVDESAKAASSLGVKHVGGVFVVLVGGLMAGLLLACCEFMWKAKKNARIDKQSFCSEISEELRFAVRCCGKSEKNTRRVSSKDIVDNGIQFAPLTGITQRNNGKELYA</sequence>
<feature type="binding site" evidence="15">
    <location>
        <position position="514"/>
    </location>
    <ligand>
        <name>L-glutamate</name>
        <dbReference type="ChEBI" id="CHEBI:29985"/>
    </ligand>
</feature>
<dbReference type="PRINTS" id="PR00177">
    <property type="entry name" value="NMDARECEPTOR"/>
</dbReference>
<keyword evidence="8 18" id="KW-0472">Membrane</keyword>
<evidence type="ECO:0000256" key="1">
    <source>
        <dbReference type="ARBA" id="ARBA00022448"/>
    </source>
</evidence>
<evidence type="ECO:0000313" key="22">
    <source>
        <dbReference type="EMBL" id="KAH3889063.1"/>
    </source>
</evidence>
<keyword evidence="7" id="KW-0406">Ion transport</keyword>
<feature type="binding site" evidence="15">
    <location>
        <position position="680"/>
    </location>
    <ligand>
        <name>L-glutamate</name>
        <dbReference type="ChEBI" id="CHEBI:29985"/>
    </ligand>
</feature>
<protein>
    <recommendedName>
        <fullName evidence="24">Glutamate receptor ionotropic, kainate 2</fullName>
    </recommendedName>
</protein>
<evidence type="ECO:0000256" key="13">
    <source>
        <dbReference type="ARBA" id="ARBA00023303"/>
    </source>
</evidence>
<keyword evidence="2" id="KW-1003">Cell membrane</keyword>
<evidence type="ECO:0000256" key="11">
    <source>
        <dbReference type="ARBA" id="ARBA00023257"/>
    </source>
</evidence>
<dbReference type="Pfam" id="PF01094">
    <property type="entry name" value="ANF_receptor"/>
    <property type="match status" value="1"/>
</dbReference>
<evidence type="ECO:0000256" key="14">
    <source>
        <dbReference type="ARBA" id="ARBA00034104"/>
    </source>
</evidence>
<dbReference type="Pfam" id="PF00060">
    <property type="entry name" value="Lig_chan"/>
    <property type="match status" value="1"/>
</dbReference>
<dbReference type="AlphaFoldDB" id="A0A9D4S3G9"/>
<evidence type="ECO:0000256" key="6">
    <source>
        <dbReference type="ARBA" id="ARBA00023018"/>
    </source>
</evidence>
<dbReference type="Gene3D" id="3.40.50.2300">
    <property type="match status" value="2"/>
</dbReference>
<evidence type="ECO:0000256" key="9">
    <source>
        <dbReference type="ARBA" id="ARBA00023170"/>
    </source>
</evidence>
<evidence type="ECO:0000256" key="5">
    <source>
        <dbReference type="ARBA" id="ARBA00022989"/>
    </source>
</evidence>
<keyword evidence="9" id="KW-0675">Receptor</keyword>
<dbReference type="InterPro" id="IPR001828">
    <property type="entry name" value="ANF_lig-bd_rcpt"/>
</dbReference>
<keyword evidence="23" id="KW-1185">Reference proteome</keyword>
<dbReference type="InterPro" id="IPR019594">
    <property type="entry name" value="Glu/Gly-bd"/>
</dbReference>
<evidence type="ECO:0000256" key="16">
    <source>
        <dbReference type="PIRSR" id="PIRSR601508-2"/>
    </source>
</evidence>
<evidence type="ECO:0000256" key="17">
    <source>
        <dbReference type="PIRSR" id="PIRSR601508-3"/>
    </source>
</evidence>
<comment type="subcellular location">
    <subcellularLocation>
        <location evidence="14">Postsynaptic cell membrane</location>
        <topology evidence="14">Multi-pass membrane protein</topology>
    </subcellularLocation>
</comment>
<dbReference type="SUPFAM" id="SSF53822">
    <property type="entry name" value="Periplasmic binding protein-like I"/>
    <property type="match status" value="1"/>
</dbReference>
<evidence type="ECO:0000256" key="15">
    <source>
        <dbReference type="PIRSR" id="PIRSR601508-1"/>
    </source>
</evidence>